<dbReference type="GO" id="GO:0005923">
    <property type="term" value="C:bicellular tight junction"/>
    <property type="evidence" value="ECO:0007669"/>
    <property type="project" value="UniProtKB-SubCell"/>
</dbReference>
<name>A0AA35PNP8_9SAUR</name>
<evidence type="ECO:0000313" key="11">
    <source>
        <dbReference type="Proteomes" id="UP001178461"/>
    </source>
</evidence>
<dbReference type="AlphaFoldDB" id="A0AA35PNP8"/>
<evidence type="ECO:0000256" key="3">
    <source>
        <dbReference type="ARBA" id="ARBA00008295"/>
    </source>
</evidence>
<keyword evidence="6" id="KW-0812">Transmembrane</keyword>
<keyword evidence="7" id="KW-0965">Cell junction</keyword>
<dbReference type="GO" id="GO:0005886">
    <property type="term" value="C:plasma membrane"/>
    <property type="evidence" value="ECO:0007669"/>
    <property type="project" value="UniProtKB-SubCell"/>
</dbReference>
<dbReference type="InterPro" id="IPR006187">
    <property type="entry name" value="Claudin"/>
</dbReference>
<dbReference type="Proteomes" id="UP001178461">
    <property type="component" value="Chromosome 15"/>
</dbReference>
<evidence type="ECO:0000256" key="6">
    <source>
        <dbReference type="ARBA" id="ARBA00022692"/>
    </source>
</evidence>
<evidence type="ECO:0000256" key="1">
    <source>
        <dbReference type="ARBA" id="ARBA00004435"/>
    </source>
</evidence>
<evidence type="ECO:0000256" key="7">
    <source>
        <dbReference type="ARBA" id="ARBA00022949"/>
    </source>
</evidence>
<evidence type="ECO:0000256" key="4">
    <source>
        <dbReference type="ARBA" id="ARBA00022427"/>
    </source>
</evidence>
<comment type="similarity">
    <text evidence="3">Belongs to the claudin family.</text>
</comment>
<keyword evidence="5" id="KW-1003">Cell membrane</keyword>
<evidence type="ECO:0000256" key="8">
    <source>
        <dbReference type="ARBA" id="ARBA00022989"/>
    </source>
</evidence>
<dbReference type="InterPro" id="IPR004031">
    <property type="entry name" value="PMP22/EMP/MP20/Claudin"/>
</dbReference>
<proteinExistence type="inferred from homology"/>
<dbReference type="Gene3D" id="1.20.140.150">
    <property type="match status" value="1"/>
</dbReference>
<evidence type="ECO:0000256" key="5">
    <source>
        <dbReference type="ARBA" id="ARBA00022475"/>
    </source>
</evidence>
<protein>
    <submittedName>
        <fullName evidence="10">Claudinclaudin-34</fullName>
    </submittedName>
</protein>
<dbReference type="GO" id="GO:0005198">
    <property type="term" value="F:structural molecule activity"/>
    <property type="evidence" value="ECO:0007669"/>
    <property type="project" value="InterPro"/>
</dbReference>
<reference evidence="10" key="1">
    <citation type="submission" date="2022-12" db="EMBL/GenBank/DDBJ databases">
        <authorList>
            <person name="Alioto T."/>
            <person name="Alioto T."/>
            <person name="Gomez Garrido J."/>
        </authorList>
    </citation>
    <scope>NUCLEOTIDE SEQUENCE</scope>
</reference>
<dbReference type="EMBL" id="OX395141">
    <property type="protein sequence ID" value="CAI5795731.1"/>
    <property type="molecule type" value="Genomic_DNA"/>
</dbReference>
<evidence type="ECO:0000256" key="9">
    <source>
        <dbReference type="ARBA" id="ARBA00023136"/>
    </source>
</evidence>
<keyword evidence="11" id="KW-1185">Reference proteome</keyword>
<evidence type="ECO:0000256" key="2">
    <source>
        <dbReference type="ARBA" id="ARBA00004651"/>
    </source>
</evidence>
<organism evidence="10 11">
    <name type="scientific">Podarcis lilfordi</name>
    <name type="common">Lilford's wall lizard</name>
    <dbReference type="NCBI Taxonomy" id="74358"/>
    <lineage>
        <taxon>Eukaryota</taxon>
        <taxon>Metazoa</taxon>
        <taxon>Chordata</taxon>
        <taxon>Craniata</taxon>
        <taxon>Vertebrata</taxon>
        <taxon>Euteleostomi</taxon>
        <taxon>Lepidosauria</taxon>
        <taxon>Squamata</taxon>
        <taxon>Bifurcata</taxon>
        <taxon>Unidentata</taxon>
        <taxon>Episquamata</taxon>
        <taxon>Laterata</taxon>
        <taxon>Lacertibaenia</taxon>
        <taxon>Lacertidae</taxon>
        <taxon>Podarcis</taxon>
    </lineage>
</organism>
<dbReference type="Pfam" id="PF00822">
    <property type="entry name" value="PMP22_Claudin"/>
    <property type="match status" value="1"/>
</dbReference>
<accession>A0AA35PNP8</accession>
<evidence type="ECO:0000313" key="10">
    <source>
        <dbReference type="EMBL" id="CAI5795731.1"/>
    </source>
</evidence>
<keyword evidence="8" id="KW-1133">Transmembrane helix</keyword>
<keyword evidence="4" id="KW-0796">Tight junction</keyword>
<sequence>MPSIASLPSAKAELPPQAHDGSFPVRLLCRVSCVQLAAFLLAVLGCLMSICSTSATLDWRVWQVDKIMGSNQQDVVGIGIWGVCSVRRVTMKKTNMICIPFNDEESLPAEIIVAQDLMPMASVATAVTVLCMAFALCNIFEPGKDENFIDTFFSIGGRIELAAGTCVLISISWNLHSVLTNEGIPLPEVLGVPPIPTEQRAGMAIYVGFLAAASQLLSGTLVLGEKYFWKRSEINTSKPKFVNDPESVTDTENPKLRMKYRQYFSSVTLECEEENPPIWRRCQNHIKTKTMPGSLAIWLMNGSRPVTGFF</sequence>
<comment type="subcellular location">
    <subcellularLocation>
        <location evidence="1">Cell junction</location>
        <location evidence="1">Tight junction</location>
    </subcellularLocation>
    <subcellularLocation>
        <location evidence="2">Cell membrane</location>
        <topology evidence="2">Multi-pass membrane protein</topology>
    </subcellularLocation>
</comment>
<dbReference type="PANTHER" id="PTHR12002">
    <property type="entry name" value="CLAUDIN"/>
    <property type="match status" value="1"/>
</dbReference>
<keyword evidence="9" id="KW-0472">Membrane</keyword>
<gene>
    <name evidence="10" type="ORF">PODLI_1B023806</name>
</gene>